<accession>A0A2M8M6U0</accession>
<proteinExistence type="predicted"/>
<sequence>MFLQILFTSNESVEYFFFFLYFKKGKKSSLYKRKFLKKYKLHSRNSKAAVLCGKTAAFTV</sequence>
<gene>
    <name evidence="1" type="ORF">CUB97_00675</name>
</gene>
<evidence type="ECO:0000313" key="2">
    <source>
        <dbReference type="Proteomes" id="UP000228641"/>
    </source>
</evidence>
<protein>
    <submittedName>
        <fullName evidence="1">Uncharacterized protein</fullName>
    </submittedName>
</protein>
<dbReference type="Proteomes" id="UP000228641">
    <property type="component" value="Unassembled WGS sequence"/>
</dbReference>
<organism evidence="1 2">
    <name type="scientific">Prevotella intermedia</name>
    <dbReference type="NCBI Taxonomy" id="28131"/>
    <lineage>
        <taxon>Bacteria</taxon>
        <taxon>Pseudomonadati</taxon>
        <taxon>Bacteroidota</taxon>
        <taxon>Bacteroidia</taxon>
        <taxon>Bacteroidales</taxon>
        <taxon>Prevotellaceae</taxon>
        <taxon>Prevotella</taxon>
    </lineage>
</organism>
<dbReference type="EMBL" id="PGGD01000001">
    <property type="protein sequence ID" value="PJE99916.1"/>
    <property type="molecule type" value="Genomic_DNA"/>
</dbReference>
<comment type="caution">
    <text evidence="1">The sequence shown here is derived from an EMBL/GenBank/DDBJ whole genome shotgun (WGS) entry which is preliminary data.</text>
</comment>
<name>A0A2M8M6U0_PREIN</name>
<dbReference type="AlphaFoldDB" id="A0A2M8M6U0"/>
<reference evidence="1 2" key="1">
    <citation type="submission" date="2017-11" db="EMBL/GenBank/DDBJ databases">
        <title>Genome sequencing of Prevotella intermedia KCOM 1779.</title>
        <authorList>
            <person name="Kook J.-K."/>
            <person name="Park S.-N."/>
            <person name="Lim Y.K."/>
        </authorList>
    </citation>
    <scope>NUCLEOTIDE SEQUENCE [LARGE SCALE GENOMIC DNA]</scope>
    <source>
        <strain evidence="1 2">KCOM 1779</strain>
    </source>
</reference>
<evidence type="ECO:0000313" key="1">
    <source>
        <dbReference type="EMBL" id="PJE99916.1"/>
    </source>
</evidence>